<comment type="caution">
    <text evidence="2">The sequence shown here is derived from an EMBL/GenBank/DDBJ whole genome shotgun (WGS) entry which is preliminary data.</text>
</comment>
<dbReference type="SUPFAM" id="SSF82199">
    <property type="entry name" value="SET domain"/>
    <property type="match status" value="1"/>
</dbReference>
<sequence length="230" mass="24875">RFVVASREVAAGELILQATAFAAAVTPLARKMICICCLGKLSEKTRLCDGCGHAFCSEECAEADRPLHEVECAVRRRLRGANFNDFTLTLTALAARALARGSFVADDNNNKKEVLDLCCHRGSAPLQLVSDFRAAERVAKRAAPQLAEQDFVGLMLRCFSNGFSRRDAEGETALLLAPAAAYFNHSCAPNACRDSSEGLQLQFWALETISAGLPVHISYVDLPCDPAEPN</sequence>
<dbReference type="AlphaFoldDB" id="A0A813HZ01"/>
<dbReference type="Pfam" id="PF00856">
    <property type="entry name" value="SET"/>
    <property type="match status" value="1"/>
</dbReference>
<dbReference type="InterPro" id="IPR001214">
    <property type="entry name" value="SET_dom"/>
</dbReference>
<dbReference type="Gene3D" id="2.170.270.10">
    <property type="entry name" value="SET domain"/>
    <property type="match status" value="1"/>
</dbReference>
<feature type="domain" description="SET" evidence="1">
    <location>
        <begin position="3"/>
        <end position="219"/>
    </location>
</feature>
<protein>
    <recommendedName>
        <fullName evidence="1">SET domain-containing protein</fullName>
    </recommendedName>
</protein>
<dbReference type="InterPro" id="IPR050869">
    <property type="entry name" value="H3K4_H4K5_MeTrfase"/>
</dbReference>
<dbReference type="Proteomes" id="UP000626109">
    <property type="component" value="Unassembled WGS sequence"/>
</dbReference>
<dbReference type="GO" id="GO:0005634">
    <property type="term" value="C:nucleus"/>
    <property type="evidence" value="ECO:0007669"/>
    <property type="project" value="TreeGrafter"/>
</dbReference>
<dbReference type="Gene3D" id="6.10.140.2220">
    <property type="match status" value="1"/>
</dbReference>
<evidence type="ECO:0000313" key="3">
    <source>
        <dbReference type="Proteomes" id="UP000626109"/>
    </source>
</evidence>
<evidence type="ECO:0000313" key="2">
    <source>
        <dbReference type="EMBL" id="CAE8644332.1"/>
    </source>
</evidence>
<accession>A0A813HZ01</accession>
<feature type="non-terminal residue" evidence="2">
    <location>
        <position position="1"/>
    </location>
</feature>
<dbReference type="InterPro" id="IPR046341">
    <property type="entry name" value="SET_dom_sf"/>
</dbReference>
<dbReference type="PANTHER" id="PTHR12197:SF251">
    <property type="entry name" value="EG:BACR7C10.4 PROTEIN"/>
    <property type="match status" value="1"/>
</dbReference>
<proteinExistence type="predicted"/>
<dbReference type="Gene3D" id="1.10.220.160">
    <property type="match status" value="1"/>
</dbReference>
<dbReference type="SUPFAM" id="SSF144232">
    <property type="entry name" value="HIT/MYND zinc finger-like"/>
    <property type="match status" value="1"/>
</dbReference>
<name>A0A813HZ01_POLGL</name>
<feature type="non-terminal residue" evidence="2">
    <location>
        <position position="230"/>
    </location>
</feature>
<dbReference type="EMBL" id="CAJNNW010002515">
    <property type="protein sequence ID" value="CAE8644332.1"/>
    <property type="molecule type" value="Genomic_DNA"/>
</dbReference>
<gene>
    <name evidence="2" type="ORF">PGLA2088_LOCUS2968</name>
</gene>
<evidence type="ECO:0000259" key="1">
    <source>
        <dbReference type="Pfam" id="PF00856"/>
    </source>
</evidence>
<dbReference type="PANTHER" id="PTHR12197">
    <property type="entry name" value="HISTONE-LYSINE N-METHYLTRANSFERASE SMYD"/>
    <property type="match status" value="1"/>
</dbReference>
<reference evidence="2" key="1">
    <citation type="submission" date="2021-02" db="EMBL/GenBank/DDBJ databases">
        <authorList>
            <person name="Dougan E. K."/>
            <person name="Rhodes N."/>
            <person name="Thang M."/>
            <person name="Chan C."/>
        </authorList>
    </citation>
    <scope>NUCLEOTIDE SEQUENCE</scope>
</reference>
<organism evidence="2 3">
    <name type="scientific">Polarella glacialis</name>
    <name type="common">Dinoflagellate</name>
    <dbReference type="NCBI Taxonomy" id="89957"/>
    <lineage>
        <taxon>Eukaryota</taxon>
        <taxon>Sar</taxon>
        <taxon>Alveolata</taxon>
        <taxon>Dinophyceae</taxon>
        <taxon>Suessiales</taxon>
        <taxon>Suessiaceae</taxon>
        <taxon>Polarella</taxon>
    </lineage>
</organism>